<protein>
    <submittedName>
        <fullName evidence="2">Uncharacterized protein</fullName>
    </submittedName>
</protein>
<dbReference type="RefSeq" id="WP_089406714.1">
    <property type="nucleotide sequence ID" value="NZ_FZOU01000001.1"/>
</dbReference>
<dbReference type="AlphaFoldDB" id="A0A239DEW6"/>
<evidence type="ECO:0000313" key="2">
    <source>
        <dbReference type="EMBL" id="SNS30401.1"/>
    </source>
</evidence>
<feature type="chain" id="PRO_5011969331" evidence="1">
    <location>
        <begin position="27"/>
        <end position="235"/>
    </location>
</feature>
<evidence type="ECO:0000313" key="3">
    <source>
        <dbReference type="Proteomes" id="UP000198356"/>
    </source>
</evidence>
<accession>A0A239DEW6</accession>
<sequence>MRRYATPLLALSLLLPAAFLAGQTTAPDNPNPQLKTRPDMTPDEKAEALRISKLAIVNGRPYDQPSEKDKFLYYLNDSYGLPAFESDIVRAGYTQLRGKPEGWGTDLPGFGQRFGSAAAVNAINGNMRYAMGEIFHEDLRYIPCHGCSAKKKIENALLAEVTARHDEDGHRFFTVTPIITDFSGPIVAHSLWYPGGVDPESGVVAARLIFATRIGGHLFREFVLERMHKEPKYDK</sequence>
<dbReference type="OrthoDB" id="119678at2"/>
<evidence type="ECO:0000256" key="1">
    <source>
        <dbReference type="SAM" id="SignalP"/>
    </source>
</evidence>
<reference evidence="2 3" key="1">
    <citation type="submission" date="2017-06" db="EMBL/GenBank/DDBJ databases">
        <authorList>
            <person name="Kim H.J."/>
            <person name="Triplett B.A."/>
        </authorList>
    </citation>
    <scope>NUCLEOTIDE SEQUENCE [LARGE SCALE GENOMIC DNA]</scope>
    <source>
        <strain evidence="2 3">DSM 18704</strain>
    </source>
</reference>
<organism evidence="2 3">
    <name type="scientific">Granulicella rosea</name>
    <dbReference type="NCBI Taxonomy" id="474952"/>
    <lineage>
        <taxon>Bacteria</taxon>
        <taxon>Pseudomonadati</taxon>
        <taxon>Acidobacteriota</taxon>
        <taxon>Terriglobia</taxon>
        <taxon>Terriglobales</taxon>
        <taxon>Acidobacteriaceae</taxon>
        <taxon>Granulicella</taxon>
    </lineage>
</organism>
<feature type="signal peptide" evidence="1">
    <location>
        <begin position="1"/>
        <end position="26"/>
    </location>
</feature>
<keyword evidence="1" id="KW-0732">Signal</keyword>
<dbReference type="EMBL" id="FZOU01000001">
    <property type="protein sequence ID" value="SNS30401.1"/>
    <property type="molecule type" value="Genomic_DNA"/>
</dbReference>
<gene>
    <name evidence="2" type="ORF">SAMN05421770_101415</name>
</gene>
<keyword evidence="3" id="KW-1185">Reference proteome</keyword>
<dbReference type="Proteomes" id="UP000198356">
    <property type="component" value="Unassembled WGS sequence"/>
</dbReference>
<proteinExistence type="predicted"/>
<name>A0A239DEW6_9BACT</name>